<dbReference type="PANTHER" id="PTHR42791:SF1">
    <property type="entry name" value="N-ACETYLTRANSFERASE DOMAIN-CONTAINING PROTEIN"/>
    <property type="match status" value="1"/>
</dbReference>
<feature type="domain" description="N-acetyltransferase" evidence="1">
    <location>
        <begin position="62"/>
        <end position="201"/>
    </location>
</feature>
<sequence length="206" mass="22085">MDPATIRLGDSLTRARPSGAGAIAAITADAFREDPFNRWLFGSFSGMAGVFGALARHVYVPRGFSYLLDDAGAAMWMLPGGDSEPPLAALPGLYASVIFKSSWGARRRTDATVAAMARHRPTFDHAYLFTIGLRPHAQGKGHGRKLIQPVLDACDRAGLPAYLENSNPANRGFYRSCGFERVAMIEVMPGAPPLEAMLRAPGGKLP</sequence>
<organism evidence="2 3">
    <name type="scientific">Tsuneonella deserti</name>
    <dbReference type="NCBI Taxonomy" id="2035528"/>
    <lineage>
        <taxon>Bacteria</taxon>
        <taxon>Pseudomonadati</taxon>
        <taxon>Pseudomonadota</taxon>
        <taxon>Alphaproteobacteria</taxon>
        <taxon>Sphingomonadales</taxon>
        <taxon>Erythrobacteraceae</taxon>
        <taxon>Tsuneonella</taxon>
    </lineage>
</organism>
<gene>
    <name evidence="2" type="ORF">GCM10011515_12990</name>
</gene>
<dbReference type="PANTHER" id="PTHR42791">
    <property type="entry name" value="GNAT FAMILY ACETYLTRANSFERASE"/>
    <property type="match status" value="1"/>
</dbReference>
<dbReference type="CDD" id="cd04301">
    <property type="entry name" value="NAT_SF"/>
    <property type="match status" value="1"/>
</dbReference>
<dbReference type="Gene3D" id="3.40.630.30">
    <property type="match status" value="1"/>
</dbReference>
<name>A0ABQ1S7J6_9SPHN</name>
<dbReference type="InterPro" id="IPR052523">
    <property type="entry name" value="Trichothecene_AcTrans"/>
</dbReference>
<proteinExistence type="predicted"/>
<dbReference type="InterPro" id="IPR000182">
    <property type="entry name" value="GNAT_dom"/>
</dbReference>
<dbReference type="RefSeq" id="WP_188644396.1">
    <property type="nucleotide sequence ID" value="NZ_BMKL01000001.1"/>
</dbReference>
<dbReference type="Pfam" id="PF00583">
    <property type="entry name" value="Acetyltransf_1"/>
    <property type="match status" value="1"/>
</dbReference>
<evidence type="ECO:0000313" key="2">
    <source>
        <dbReference type="EMBL" id="GGD94551.1"/>
    </source>
</evidence>
<dbReference type="PROSITE" id="PS51186">
    <property type="entry name" value="GNAT"/>
    <property type="match status" value="1"/>
</dbReference>
<evidence type="ECO:0000259" key="1">
    <source>
        <dbReference type="PROSITE" id="PS51186"/>
    </source>
</evidence>
<evidence type="ECO:0000313" key="3">
    <source>
        <dbReference type="Proteomes" id="UP000619041"/>
    </source>
</evidence>
<accession>A0ABQ1S7J6</accession>
<comment type="caution">
    <text evidence="2">The sequence shown here is derived from an EMBL/GenBank/DDBJ whole genome shotgun (WGS) entry which is preliminary data.</text>
</comment>
<dbReference type="InterPro" id="IPR016181">
    <property type="entry name" value="Acyl_CoA_acyltransferase"/>
</dbReference>
<dbReference type="EMBL" id="BMKL01000001">
    <property type="protein sequence ID" value="GGD94551.1"/>
    <property type="molecule type" value="Genomic_DNA"/>
</dbReference>
<reference evidence="3" key="1">
    <citation type="journal article" date="2019" name="Int. J. Syst. Evol. Microbiol.">
        <title>The Global Catalogue of Microorganisms (GCM) 10K type strain sequencing project: providing services to taxonomists for standard genome sequencing and annotation.</title>
        <authorList>
            <consortium name="The Broad Institute Genomics Platform"/>
            <consortium name="The Broad Institute Genome Sequencing Center for Infectious Disease"/>
            <person name="Wu L."/>
            <person name="Ma J."/>
        </authorList>
    </citation>
    <scope>NUCLEOTIDE SEQUENCE [LARGE SCALE GENOMIC DNA]</scope>
    <source>
        <strain evidence="3">CGMCC 1.15959</strain>
    </source>
</reference>
<protein>
    <submittedName>
        <fullName evidence="2">N-acetyltransferase</fullName>
    </submittedName>
</protein>
<dbReference type="SUPFAM" id="SSF55729">
    <property type="entry name" value="Acyl-CoA N-acyltransferases (Nat)"/>
    <property type="match status" value="1"/>
</dbReference>
<dbReference type="Proteomes" id="UP000619041">
    <property type="component" value="Unassembled WGS sequence"/>
</dbReference>
<keyword evidence="3" id="KW-1185">Reference proteome</keyword>